<evidence type="ECO:0000256" key="1">
    <source>
        <dbReference type="ARBA" id="ARBA00004651"/>
    </source>
</evidence>
<sequence length="590" mass="62502">MQRALTQRGSARTSSPSARTELGDALRACRGAFLGVGLMSCMINLLYLTGSFFMLEVYDRVLPSRSVPTLVGLIILAGGLYVAQGVLDLLRGRVLVRIGSSLDEALSPRVFQTVVRLPLMAGKSNEGPQPLRDLDNVRAFLSGMGPSALFDLPWLPLYLAICFAFHPMIGVTALIGALLLIALTVVTEMMTRAPAEEAAGLAARRGGIAAASRRNAEVVVAMGMAGRLTQRWKDANETYLAGNQRTSDVAGGLGAIAKVMRMMLQSAVLGVGAYLVINQEATAGVIIAGSILSARALAPVDLAIAHWKGFVTARQSWHRLNGLLNVLPTQMALTRLQDPTDTLSVEAVSLAPPGEQRITVNDVTFALKAGNGLGVIGPSGSGKSSLLRALVGVWKPVRGHVRLDAAALEQWAPDDLGRHIGYLPQDVELFSGSIADNICRFDPDADDNDIIAAAKQAGVHELIVGMRDGYDTEVGDHGSVLSAGQAQRIALARALYGDPFLIVLDEPNSNLDTEGDEALTRAVRAARARGAIVIVVAHRPIGIEGVDMLLVLKDGRMQTFGPKETVLGQVLQRPAPQPIKIVADGGVTKP</sequence>
<evidence type="ECO:0000256" key="6">
    <source>
        <dbReference type="ARBA" id="ARBA00022989"/>
    </source>
</evidence>
<dbReference type="PANTHER" id="PTHR24221:SF248">
    <property type="entry name" value="ABC TRANSPORTER TRANSMEMBRANE REGION"/>
    <property type="match status" value="1"/>
</dbReference>
<feature type="transmembrane region" description="Helical" evidence="9">
    <location>
        <begin position="67"/>
        <end position="87"/>
    </location>
</feature>
<gene>
    <name evidence="12" type="ORF">RPMA_27540</name>
</gene>
<dbReference type="InterPro" id="IPR027417">
    <property type="entry name" value="P-loop_NTPase"/>
</dbReference>
<dbReference type="InterPro" id="IPR003439">
    <property type="entry name" value="ABC_transporter-like_ATP-bd"/>
</dbReference>
<keyword evidence="3 9" id="KW-0812">Transmembrane</keyword>
<feature type="transmembrane region" description="Helical" evidence="9">
    <location>
        <begin position="157"/>
        <end position="183"/>
    </location>
</feature>
<evidence type="ECO:0000256" key="4">
    <source>
        <dbReference type="ARBA" id="ARBA00022741"/>
    </source>
</evidence>
<dbReference type="InterPro" id="IPR047957">
    <property type="entry name" value="ABC_AprD-like_6TM"/>
</dbReference>
<keyword evidence="7 9" id="KW-0472">Membrane</keyword>
<evidence type="ECO:0000256" key="8">
    <source>
        <dbReference type="ARBA" id="ARBA00024722"/>
    </source>
</evidence>
<dbReference type="Gene3D" id="1.20.1560.10">
    <property type="entry name" value="ABC transporter type 1, transmembrane domain"/>
    <property type="match status" value="1"/>
</dbReference>
<comment type="subcellular location">
    <subcellularLocation>
        <location evidence="1">Cell membrane</location>
        <topology evidence="1">Multi-pass membrane protein</topology>
    </subcellularLocation>
</comment>
<feature type="domain" description="ABC transporter" evidence="10">
    <location>
        <begin position="343"/>
        <end position="579"/>
    </location>
</feature>
<evidence type="ECO:0000256" key="7">
    <source>
        <dbReference type="ARBA" id="ARBA00023136"/>
    </source>
</evidence>
<feature type="transmembrane region" description="Helical" evidence="9">
    <location>
        <begin position="32"/>
        <end position="55"/>
    </location>
</feature>
<dbReference type="InterPro" id="IPR036640">
    <property type="entry name" value="ABC1_TM_sf"/>
</dbReference>
<name>A0ABX8AID5_9BRAD</name>
<keyword evidence="6 9" id="KW-1133">Transmembrane helix</keyword>
<evidence type="ECO:0000256" key="9">
    <source>
        <dbReference type="SAM" id="Phobius"/>
    </source>
</evidence>
<evidence type="ECO:0000256" key="2">
    <source>
        <dbReference type="ARBA" id="ARBA00005417"/>
    </source>
</evidence>
<keyword evidence="13" id="KW-1185">Reference proteome</keyword>
<dbReference type="Pfam" id="PF00005">
    <property type="entry name" value="ABC_tran"/>
    <property type="match status" value="1"/>
</dbReference>
<dbReference type="InterPro" id="IPR003593">
    <property type="entry name" value="AAA+_ATPase"/>
</dbReference>
<dbReference type="PROSITE" id="PS50893">
    <property type="entry name" value="ABC_TRANSPORTER_2"/>
    <property type="match status" value="1"/>
</dbReference>
<dbReference type="PROSITE" id="PS50929">
    <property type="entry name" value="ABC_TM1F"/>
    <property type="match status" value="1"/>
</dbReference>
<dbReference type="PROSITE" id="PS00211">
    <property type="entry name" value="ABC_TRANSPORTER_1"/>
    <property type="match status" value="1"/>
</dbReference>
<comment type="function">
    <text evidence="8">Involved in beta-(1--&gt;2)glucan export. Transmembrane domains (TMD) form a pore in the inner membrane and the ATP-binding domain (NBD) is responsible for energy generation.</text>
</comment>
<dbReference type="PANTHER" id="PTHR24221">
    <property type="entry name" value="ATP-BINDING CASSETTE SUB-FAMILY B"/>
    <property type="match status" value="1"/>
</dbReference>
<dbReference type="RefSeq" id="WP_211910891.1">
    <property type="nucleotide sequence ID" value="NZ_CP036498.1"/>
</dbReference>
<dbReference type="InterPro" id="IPR011527">
    <property type="entry name" value="ABC1_TM_dom"/>
</dbReference>
<keyword evidence="5" id="KW-0067">ATP-binding</keyword>
<dbReference type="SMART" id="SM00382">
    <property type="entry name" value="AAA"/>
    <property type="match status" value="1"/>
</dbReference>
<dbReference type="Pfam" id="PF00664">
    <property type="entry name" value="ABC_membrane"/>
    <property type="match status" value="1"/>
</dbReference>
<accession>A0ABX8AID5</accession>
<keyword evidence="4" id="KW-0547">Nucleotide-binding</keyword>
<proteinExistence type="inferred from homology"/>
<evidence type="ECO:0000313" key="13">
    <source>
        <dbReference type="Proteomes" id="UP000682843"/>
    </source>
</evidence>
<organism evidence="12 13">
    <name type="scientific">Tardiphaga alba</name>
    <dbReference type="NCBI Taxonomy" id="340268"/>
    <lineage>
        <taxon>Bacteria</taxon>
        <taxon>Pseudomonadati</taxon>
        <taxon>Pseudomonadota</taxon>
        <taxon>Alphaproteobacteria</taxon>
        <taxon>Hyphomicrobiales</taxon>
        <taxon>Nitrobacteraceae</taxon>
        <taxon>Tardiphaga</taxon>
    </lineage>
</organism>
<reference evidence="12 13" key="1">
    <citation type="submission" date="2019-02" db="EMBL/GenBank/DDBJ databases">
        <title>Emended description of the genus Rhodopseudomonas and description of Rhodopseudomonas albus sp. nov., a non-phototrophic, heavy-metal-tolerant bacterium isolated from garden soil.</title>
        <authorList>
            <person name="Bao Z."/>
            <person name="Cao W.W."/>
            <person name="Sato Y."/>
            <person name="Nishizawa T."/>
            <person name="Zhao J."/>
            <person name="Guo Y."/>
            <person name="Ohta H."/>
        </authorList>
    </citation>
    <scope>NUCLEOTIDE SEQUENCE [LARGE SCALE GENOMIC DNA]</scope>
    <source>
        <strain evidence="12 13">SK50-23</strain>
    </source>
</reference>
<dbReference type="SUPFAM" id="SSF52540">
    <property type="entry name" value="P-loop containing nucleoside triphosphate hydrolases"/>
    <property type="match status" value="1"/>
</dbReference>
<feature type="domain" description="ABC transmembrane type-1" evidence="11">
    <location>
        <begin position="34"/>
        <end position="312"/>
    </location>
</feature>
<dbReference type="CDD" id="cd18586">
    <property type="entry name" value="ABC_6TM_PrtD_like"/>
    <property type="match status" value="1"/>
</dbReference>
<dbReference type="InterPro" id="IPR010128">
    <property type="entry name" value="ATPase_T1SS_PrtD-like"/>
</dbReference>
<dbReference type="InterPro" id="IPR017871">
    <property type="entry name" value="ABC_transporter-like_CS"/>
</dbReference>
<dbReference type="InterPro" id="IPR039421">
    <property type="entry name" value="Type_1_exporter"/>
</dbReference>
<comment type="similarity">
    <text evidence="2">Belongs to the ABC transporter superfamily.</text>
</comment>
<protein>
    <submittedName>
        <fullName evidence="12">Type I secretion system permease/ATPase</fullName>
    </submittedName>
</protein>
<dbReference type="SUPFAM" id="SSF90123">
    <property type="entry name" value="ABC transporter transmembrane region"/>
    <property type="match status" value="1"/>
</dbReference>
<evidence type="ECO:0000313" key="12">
    <source>
        <dbReference type="EMBL" id="QUS42153.1"/>
    </source>
</evidence>
<dbReference type="Gene3D" id="3.40.50.300">
    <property type="entry name" value="P-loop containing nucleotide triphosphate hydrolases"/>
    <property type="match status" value="1"/>
</dbReference>
<dbReference type="Proteomes" id="UP000682843">
    <property type="component" value="Chromosome"/>
</dbReference>
<evidence type="ECO:0000259" key="10">
    <source>
        <dbReference type="PROSITE" id="PS50893"/>
    </source>
</evidence>
<dbReference type="NCBIfam" id="TIGR01842">
    <property type="entry name" value="type_I_sec_PrtD"/>
    <property type="match status" value="1"/>
</dbReference>
<dbReference type="EMBL" id="CP036498">
    <property type="protein sequence ID" value="QUS42153.1"/>
    <property type="molecule type" value="Genomic_DNA"/>
</dbReference>
<evidence type="ECO:0000256" key="3">
    <source>
        <dbReference type="ARBA" id="ARBA00022692"/>
    </source>
</evidence>
<evidence type="ECO:0000259" key="11">
    <source>
        <dbReference type="PROSITE" id="PS50929"/>
    </source>
</evidence>
<evidence type="ECO:0000256" key="5">
    <source>
        <dbReference type="ARBA" id="ARBA00022840"/>
    </source>
</evidence>